<feature type="compositionally biased region" description="Basic and acidic residues" evidence="1">
    <location>
        <begin position="21"/>
        <end position="37"/>
    </location>
</feature>
<feature type="compositionally biased region" description="Basic and acidic residues" evidence="1">
    <location>
        <begin position="53"/>
        <end position="63"/>
    </location>
</feature>
<protein>
    <submittedName>
        <fullName evidence="2">Uncharacterized protein</fullName>
    </submittedName>
</protein>
<keyword evidence="3" id="KW-1185">Reference proteome</keyword>
<proteinExistence type="predicted"/>
<accession>A0AA39YNT7</accession>
<dbReference type="EMBL" id="JAULSV010000001">
    <property type="protein sequence ID" value="KAK0655968.1"/>
    <property type="molecule type" value="Genomic_DNA"/>
</dbReference>
<gene>
    <name evidence="2" type="ORF">B0T16DRAFT_451588</name>
</gene>
<sequence>MDTSKMNTQEEKTNQPQQEGGIKKVVDNVKAKFEHHTATPGPAIPQDFNVQEEGTKEERHAKAETLNSK</sequence>
<reference evidence="2" key="1">
    <citation type="submission" date="2023-06" db="EMBL/GenBank/DDBJ databases">
        <title>Genome-scale phylogeny and comparative genomics of the fungal order Sordariales.</title>
        <authorList>
            <consortium name="Lawrence Berkeley National Laboratory"/>
            <person name="Hensen N."/>
            <person name="Bonometti L."/>
            <person name="Westerberg I."/>
            <person name="Brannstrom I.O."/>
            <person name="Guillou S."/>
            <person name="Cros-Aarteil S."/>
            <person name="Calhoun S."/>
            <person name="Haridas S."/>
            <person name="Kuo A."/>
            <person name="Mondo S."/>
            <person name="Pangilinan J."/>
            <person name="Riley R."/>
            <person name="Labutti K."/>
            <person name="Andreopoulos B."/>
            <person name="Lipzen A."/>
            <person name="Chen C."/>
            <person name="Yanf M."/>
            <person name="Daum C."/>
            <person name="Ng V."/>
            <person name="Clum A."/>
            <person name="Steindorff A."/>
            <person name="Ohm R."/>
            <person name="Martin F."/>
            <person name="Silar P."/>
            <person name="Natvig D."/>
            <person name="Lalanne C."/>
            <person name="Gautier V."/>
            <person name="Ament-Velasquez S.L."/>
            <person name="Kruys A."/>
            <person name="Hutchinson M.I."/>
            <person name="Powell A.J."/>
            <person name="Barry K."/>
            <person name="Miller A.N."/>
            <person name="Grigoriev I.V."/>
            <person name="Debuchy R."/>
            <person name="Gladieux P."/>
            <person name="Thoren M.H."/>
            <person name="Johannesson H."/>
        </authorList>
    </citation>
    <scope>NUCLEOTIDE SEQUENCE</scope>
    <source>
        <strain evidence="2">SMH2532-1</strain>
    </source>
</reference>
<evidence type="ECO:0000313" key="3">
    <source>
        <dbReference type="Proteomes" id="UP001174936"/>
    </source>
</evidence>
<comment type="caution">
    <text evidence="2">The sequence shown here is derived from an EMBL/GenBank/DDBJ whole genome shotgun (WGS) entry which is preliminary data.</text>
</comment>
<evidence type="ECO:0000256" key="1">
    <source>
        <dbReference type="SAM" id="MobiDB-lite"/>
    </source>
</evidence>
<organism evidence="2 3">
    <name type="scientific">Cercophora newfieldiana</name>
    <dbReference type="NCBI Taxonomy" id="92897"/>
    <lineage>
        <taxon>Eukaryota</taxon>
        <taxon>Fungi</taxon>
        <taxon>Dikarya</taxon>
        <taxon>Ascomycota</taxon>
        <taxon>Pezizomycotina</taxon>
        <taxon>Sordariomycetes</taxon>
        <taxon>Sordariomycetidae</taxon>
        <taxon>Sordariales</taxon>
        <taxon>Lasiosphaeriaceae</taxon>
        <taxon>Cercophora</taxon>
    </lineage>
</organism>
<dbReference type="Proteomes" id="UP001174936">
    <property type="component" value="Unassembled WGS sequence"/>
</dbReference>
<dbReference type="AlphaFoldDB" id="A0AA39YNT7"/>
<evidence type="ECO:0000313" key="2">
    <source>
        <dbReference type="EMBL" id="KAK0655968.1"/>
    </source>
</evidence>
<name>A0AA39YNT7_9PEZI</name>
<feature type="region of interest" description="Disordered" evidence="1">
    <location>
        <begin position="1"/>
        <end position="69"/>
    </location>
</feature>